<proteinExistence type="predicted"/>
<dbReference type="PROSITE" id="PS50011">
    <property type="entry name" value="PROTEIN_KINASE_DOM"/>
    <property type="match status" value="1"/>
</dbReference>
<dbReference type="PANTHER" id="PTHR43289">
    <property type="entry name" value="MITOGEN-ACTIVATED PROTEIN KINASE KINASE KINASE 20-RELATED"/>
    <property type="match status" value="1"/>
</dbReference>
<evidence type="ECO:0000256" key="4">
    <source>
        <dbReference type="ARBA" id="ARBA00022840"/>
    </source>
</evidence>
<keyword evidence="1" id="KW-0808">Transferase</keyword>
<dbReference type="Proteomes" id="UP001611383">
    <property type="component" value="Chromosome"/>
</dbReference>
<feature type="transmembrane region" description="Helical" evidence="5">
    <location>
        <begin position="357"/>
        <end position="380"/>
    </location>
</feature>
<dbReference type="GO" id="GO:0004674">
    <property type="term" value="F:protein serine/threonine kinase activity"/>
    <property type="evidence" value="ECO:0007669"/>
    <property type="project" value="UniProtKB-KW"/>
</dbReference>
<name>A0ABY9WMM1_9BACT</name>
<feature type="domain" description="Protein kinase" evidence="6">
    <location>
        <begin position="70"/>
        <end position="332"/>
    </location>
</feature>
<dbReference type="EMBL" id="CP043494">
    <property type="protein sequence ID" value="WNG44419.1"/>
    <property type="molecule type" value="Genomic_DNA"/>
</dbReference>
<dbReference type="InterPro" id="IPR000719">
    <property type="entry name" value="Prot_kinase_dom"/>
</dbReference>
<dbReference type="PROSITE" id="PS00108">
    <property type="entry name" value="PROTEIN_KINASE_ST"/>
    <property type="match status" value="1"/>
</dbReference>
<feature type="transmembrane region" description="Helical" evidence="5">
    <location>
        <begin position="690"/>
        <end position="711"/>
    </location>
</feature>
<protein>
    <submittedName>
        <fullName evidence="7">Serine/threonine protein kinase</fullName>
    </submittedName>
</protein>
<keyword evidence="5" id="KW-1133">Transmembrane helix</keyword>
<keyword evidence="2" id="KW-0547">Nucleotide-binding</keyword>
<dbReference type="Pfam" id="PF00069">
    <property type="entry name" value="Pkinase"/>
    <property type="match status" value="1"/>
</dbReference>
<dbReference type="Gene3D" id="1.10.510.10">
    <property type="entry name" value="Transferase(Phosphotransferase) domain 1"/>
    <property type="match status" value="1"/>
</dbReference>
<keyword evidence="3 7" id="KW-0418">Kinase</keyword>
<evidence type="ECO:0000313" key="8">
    <source>
        <dbReference type="Proteomes" id="UP001611383"/>
    </source>
</evidence>
<keyword evidence="5" id="KW-0812">Transmembrane</keyword>
<evidence type="ECO:0000259" key="6">
    <source>
        <dbReference type="PROSITE" id="PS50011"/>
    </source>
</evidence>
<dbReference type="PANTHER" id="PTHR43289:SF6">
    <property type="entry name" value="SERINE_THREONINE-PROTEIN KINASE NEKL-3"/>
    <property type="match status" value="1"/>
</dbReference>
<keyword evidence="5" id="KW-0472">Membrane</keyword>
<evidence type="ECO:0000313" key="7">
    <source>
        <dbReference type="EMBL" id="WNG44419.1"/>
    </source>
</evidence>
<keyword evidence="4" id="KW-0067">ATP-binding</keyword>
<evidence type="ECO:0000256" key="3">
    <source>
        <dbReference type="ARBA" id="ARBA00022777"/>
    </source>
</evidence>
<organism evidence="7 8">
    <name type="scientific">Archangium minus</name>
    <dbReference type="NCBI Taxonomy" id="83450"/>
    <lineage>
        <taxon>Bacteria</taxon>
        <taxon>Pseudomonadati</taxon>
        <taxon>Myxococcota</taxon>
        <taxon>Myxococcia</taxon>
        <taxon>Myxococcales</taxon>
        <taxon>Cystobacterineae</taxon>
        <taxon>Archangiaceae</taxon>
        <taxon>Archangium</taxon>
    </lineage>
</organism>
<dbReference type="SUPFAM" id="SSF56112">
    <property type="entry name" value="Protein kinase-like (PK-like)"/>
    <property type="match status" value="1"/>
</dbReference>
<keyword evidence="7" id="KW-0723">Serine/threonine-protein kinase</keyword>
<keyword evidence="8" id="KW-1185">Reference proteome</keyword>
<dbReference type="Gene3D" id="3.30.200.20">
    <property type="entry name" value="Phosphorylase Kinase, domain 1"/>
    <property type="match status" value="1"/>
</dbReference>
<dbReference type="CDD" id="cd14014">
    <property type="entry name" value="STKc_PknB_like"/>
    <property type="match status" value="1"/>
</dbReference>
<dbReference type="InterPro" id="IPR008271">
    <property type="entry name" value="Ser/Thr_kinase_AS"/>
</dbReference>
<dbReference type="InterPro" id="IPR011009">
    <property type="entry name" value="Kinase-like_dom_sf"/>
</dbReference>
<evidence type="ECO:0000256" key="1">
    <source>
        <dbReference type="ARBA" id="ARBA00022679"/>
    </source>
</evidence>
<evidence type="ECO:0000256" key="2">
    <source>
        <dbReference type="ARBA" id="ARBA00022741"/>
    </source>
</evidence>
<accession>A0ABY9WMM1</accession>
<evidence type="ECO:0000256" key="5">
    <source>
        <dbReference type="SAM" id="Phobius"/>
    </source>
</evidence>
<dbReference type="Gene3D" id="3.30.450.20">
    <property type="entry name" value="PAS domain"/>
    <property type="match status" value="1"/>
</dbReference>
<reference evidence="7 8" key="1">
    <citation type="submission" date="2019-08" db="EMBL/GenBank/DDBJ databases">
        <title>Archangium and Cystobacter genomes.</title>
        <authorList>
            <person name="Chen I.-C.K."/>
            <person name="Wielgoss S."/>
        </authorList>
    </citation>
    <scope>NUCLEOTIDE SEQUENCE [LARGE SCALE GENOMIC DNA]</scope>
    <source>
        <strain evidence="7 8">Cbm 6</strain>
    </source>
</reference>
<dbReference type="SMART" id="SM00220">
    <property type="entry name" value="S_TKc"/>
    <property type="match status" value="1"/>
</dbReference>
<dbReference type="CDD" id="cd12914">
    <property type="entry name" value="PDC1_DGC_like"/>
    <property type="match status" value="1"/>
</dbReference>
<gene>
    <name evidence="7" type="ORF">F0U60_10065</name>
</gene>
<sequence>MASCDTCSRRWADAMSSCTECGMDLSAGAPEGLCPRCLLSGLLADDEPEPVPSDPLPLPGERGPVRFGEYELLERIAQGGMGVVYKARQVRINRRVALKMIVDGELATEQELYRFRAEAEAAALLEHPHIVPIYEVGEHEGRHYFTMKLMDGGSLADHVELLGSSPRRAAELVAAVARAVHFGHQHGILHRDLKPANILLDTEGKPHVGDFGVARHLEKEGGLTQTGMVIGTPAYMAPEQAAGRIRELTTAADVYSLGAILYELLTGRPPFVADSATAILRMVAEAEPVAPSALGIQVDRELETLCLKCLEKEPSRRYGSAEELARELERWLNGEPIQARRSGRAARAWRWCRRHPLVAGGLATGIWFLLVMTVVSLSIARTQELERRQEVLRANAYAARTVAGTVLFQLQEYGQAVERVAADTWLREVLKRGAPEALQLFVRTTYDIHEDPRNGLRVAGGPPPFESWLLLDSAGRVRAHWPAPPEGFLGGDLGWRDYFQGAAQLARKGRHASYVSRVFKSEVDGRHRFALSSPVYDENGQWLGVVAAMVGTGSMLGALRLTDTEVEERTTVLVAPRDHEHGQPPLSGPEASIIIVHEALAHGAISALDATAARRVEEVLRQAPRHGQQQLRLPGTGPLAAYEDHRDPLIGGASPWLAAFAPVGSTGFVALVQTRDDAASAPLRKLATRLALWGGVPFLLGVAAMLGPALWRHRTRMGKGLETKSLRPSA</sequence>